<feature type="region of interest" description="Disordered" evidence="1">
    <location>
        <begin position="1"/>
        <end position="21"/>
    </location>
</feature>
<evidence type="ECO:0000313" key="3">
    <source>
        <dbReference type="Proteomes" id="UP001501469"/>
    </source>
</evidence>
<keyword evidence="3" id="KW-1185">Reference proteome</keyword>
<gene>
    <name evidence="2" type="ORF">GCM10022409_44880</name>
</gene>
<comment type="caution">
    <text evidence="2">The sequence shown here is derived from an EMBL/GenBank/DDBJ whole genome shotgun (WGS) entry which is preliminary data.</text>
</comment>
<dbReference type="Proteomes" id="UP001501469">
    <property type="component" value="Unassembled WGS sequence"/>
</dbReference>
<accession>A0ABP7UU10</accession>
<sequence length="295" mass="31381">MHNIDRTLQEFESGAATNGEFESYETNGEYGQEMGQEYGQEMGQEYGHELSGEFGQEFGQETSGESFEMNNEEEQFLGSLVSGLFEVSNEQELNMFLGDLMRKATGAASALVTSPAGQSVGRYLVDLGKKTLPQLGGQYGGQAGANLGGRAGAALGGRLGPLGARAGQWAGSKAGNYLGTAGGNWAGTQAGNLLANTAQEVFGLELESLSPESQEMEIGRAYVRFATDVARRANRTLRRYPNISPGALGRQVLGSSAPYFAPGLLDGALQLSGPSRRARQGTWERRNGVVVLYDL</sequence>
<dbReference type="RefSeq" id="WP_345059117.1">
    <property type="nucleotide sequence ID" value="NZ_BAABDK010000033.1"/>
</dbReference>
<dbReference type="EMBL" id="BAABDK010000033">
    <property type="protein sequence ID" value="GAA4052945.1"/>
    <property type="molecule type" value="Genomic_DNA"/>
</dbReference>
<organism evidence="2 3">
    <name type="scientific">Hymenobacter glaciei</name>
    <dbReference type="NCBI Taxonomy" id="877209"/>
    <lineage>
        <taxon>Bacteria</taxon>
        <taxon>Pseudomonadati</taxon>
        <taxon>Bacteroidota</taxon>
        <taxon>Cytophagia</taxon>
        <taxon>Cytophagales</taxon>
        <taxon>Hymenobacteraceae</taxon>
        <taxon>Hymenobacter</taxon>
    </lineage>
</organism>
<name>A0ABP7UU10_9BACT</name>
<evidence type="ECO:0000256" key="1">
    <source>
        <dbReference type="SAM" id="MobiDB-lite"/>
    </source>
</evidence>
<reference evidence="3" key="1">
    <citation type="journal article" date="2019" name="Int. J. Syst. Evol. Microbiol.">
        <title>The Global Catalogue of Microorganisms (GCM) 10K type strain sequencing project: providing services to taxonomists for standard genome sequencing and annotation.</title>
        <authorList>
            <consortium name="The Broad Institute Genomics Platform"/>
            <consortium name="The Broad Institute Genome Sequencing Center for Infectious Disease"/>
            <person name="Wu L."/>
            <person name="Ma J."/>
        </authorList>
    </citation>
    <scope>NUCLEOTIDE SEQUENCE [LARGE SCALE GENOMIC DNA]</scope>
    <source>
        <strain evidence="3">JCM 17225</strain>
    </source>
</reference>
<protein>
    <submittedName>
        <fullName evidence="2">Uncharacterized protein</fullName>
    </submittedName>
</protein>
<proteinExistence type="predicted"/>
<evidence type="ECO:0000313" key="2">
    <source>
        <dbReference type="EMBL" id="GAA4052945.1"/>
    </source>
</evidence>